<evidence type="ECO:0000256" key="1">
    <source>
        <dbReference type="SAM" id="MobiDB-lite"/>
    </source>
</evidence>
<reference evidence="3" key="1">
    <citation type="journal article" date="2015" name="PLoS Genet.">
        <title>Genome Sequence and Transcriptome Analyses of Chrysochromulina tobin: Metabolic Tools for Enhanced Algal Fitness in the Prominent Order Prymnesiales (Haptophyceae).</title>
        <authorList>
            <person name="Hovde B.T."/>
            <person name="Deodato C.R."/>
            <person name="Hunsperger H.M."/>
            <person name="Ryken S.A."/>
            <person name="Yost W."/>
            <person name="Jha R.K."/>
            <person name="Patterson J."/>
            <person name="Monnat R.J. Jr."/>
            <person name="Barlow S.B."/>
            <person name="Starkenburg S.R."/>
            <person name="Cattolico R.A."/>
        </authorList>
    </citation>
    <scope>NUCLEOTIDE SEQUENCE</scope>
    <source>
        <strain evidence="3">CCMP291</strain>
    </source>
</reference>
<organism evidence="2 3">
    <name type="scientific">Chrysochromulina tobinii</name>
    <dbReference type="NCBI Taxonomy" id="1460289"/>
    <lineage>
        <taxon>Eukaryota</taxon>
        <taxon>Haptista</taxon>
        <taxon>Haptophyta</taxon>
        <taxon>Prymnesiophyceae</taxon>
        <taxon>Prymnesiales</taxon>
        <taxon>Chrysochromulinaceae</taxon>
        <taxon>Chrysochromulina</taxon>
    </lineage>
</organism>
<name>A0A0M0J834_9EUKA</name>
<comment type="caution">
    <text evidence="2">The sequence shown here is derived from an EMBL/GenBank/DDBJ whole genome shotgun (WGS) entry which is preliminary data.</text>
</comment>
<dbReference type="Proteomes" id="UP000037460">
    <property type="component" value="Unassembled WGS sequence"/>
</dbReference>
<accession>A0A0M0J834</accession>
<dbReference type="AlphaFoldDB" id="A0A0M0J834"/>
<dbReference type="InterPro" id="IPR011992">
    <property type="entry name" value="EF-hand-dom_pair"/>
</dbReference>
<keyword evidence="3" id="KW-1185">Reference proteome</keyword>
<feature type="region of interest" description="Disordered" evidence="1">
    <location>
        <begin position="217"/>
        <end position="282"/>
    </location>
</feature>
<evidence type="ECO:0000313" key="2">
    <source>
        <dbReference type="EMBL" id="KOO22635.1"/>
    </source>
</evidence>
<gene>
    <name evidence="2" type="ORF">Ctob_001099</name>
</gene>
<dbReference type="SUPFAM" id="SSF47473">
    <property type="entry name" value="EF-hand"/>
    <property type="match status" value="1"/>
</dbReference>
<feature type="region of interest" description="Disordered" evidence="1">
    <location>
        <begin position="149"/>
        <end position="202"/>
    </location>
</feature>
<proteinExistence type="predicted"/>
<sequence length="365" mass="39834">MTHFALRLDASVHDRGKVFDESEFSPIPGAIPPPNRLPVGTSPPRRTPFLTSERVQLRHTTLLDAFQTADRRQRGHLPYDRVLSLYGLYFHASIGSLDDNEFADFAEQFMFHTPFDGTLVVEYHKLADALRKRDIDLMNKAAIGALRQGGNYASPERQAYPQRTGRTGPSPAHVSPPYGTYKGTVGPPSQPHPSQPYPSQQPRASLYQELPQYQPPRHDALEGMVTGLSPKHGSSGGYAPAPLGAFDPSARDWAGSANGLATPPRGRPGRGVGSGDSQTRTGDSLRDLLQTLEAADAERSCRVHCAQLLTCCRMKGLEEPSSLLHSVMREVATEDGRVDYVKFTQQLAAQRAGEMARAALMALPG</sequence>
<protein>
    <submittedName>
        <fullName evidence="2">Uncharacterized protein</fullName>
    </submittedName>
</protein>
<evidence type="ECO:0000313" key="3">
    <source>
        <dbReference type="Proteomes" id="UP000037460"/>
    </source>
</evidence>
<dbReference type="EMBL" id="JWZX01003265">
    <property type="protein sequence ID" value="KOO22635.1"/>
    <property type="molecule type" value="Genomic_DNA"/>
</dbReference>